<evidence type="ECO:0000256" key="4">
    <source>
        <dbReference type="ARBA" id="ARBA00022475"/>
    </source>
</evidence>
<organism evidence="13 14">
    <name type="scientific">Phreatobacter stygius</name>
    <dbReference type="NCBI Taxonomy" id="1940610"/>
    <lineage>
        <taxon>Bacteria</taxon>
        <taxon>Pseudomonadati</taxon>
        <taxon>Pseudomonadota</taxon>
        <taxon>Alphaproteobacteria</taxon>
        <taxon>Hyphomicrobiales</taxon>
        <taxon>Phreatobacteraceae</taxon>
        <taxon>Phreatobacter</taxon>
    </lineage>
</organism>
<reference evidence="13 14" key="1">
    <citation type="submission" date="2019-04" db="EMBL/GenBank/DDBJ databases">
        <title>Phreatobacter aquaticus sp. nov.</title>
        <authorList>
            <person name="Choi A."/>
        </authorList>
    </citation>
    <scope>NUCLEOTIDE SEQUENCE [LARGE SCALE GENOMIC DNA]</scope>
    <source>
        <strain evidence="13 14">KCTC 52518</strain>
    </source>
</reference>
<feature type="domain" description="AprE-like long alpha-helical hairpin" evidence="11">
    <location>
        <begin position="95"/>
        <end position="285"/>
    </location>
</feature>
<dbReference type="InterPro" id="IPR058781">
    <property type="entry name" value="HH_AprE-like"/>
</dbReference>
<keyword evidence="10" id="KW-0175">Coiled coil</keyword>
<dbReference type="InterPro" id="IPR010129">
    <property type="entry name" value="T1SS_HlyD"/>
</dbReference>
<dbReference type="EMBL" id="CP039690">
    <property type="protein sequence ID" value="QCI63999.1"/>
    <property type="molecule type" value="Genomic_DNA"/>
</dbReference>
<dbReference type="Pfam" id="PF26002">
    <property type="entry name" value="Beta-barrel_AprE"/>
    <property type="match status" value="1"/>
</dbReference>
<evidence type="ECO:0000313" key="14">
    <source>
        <dbReference type="Proteomes" id="UP000298781"/>
    </source>
</evidence>
<evidence type="ECO:0000256" key="5">
    <source>
        <dbReference type="ARBA" id="ARBA00022519"/>
    </source>
</evidence>
<keyword evidence="14" id="KW-1185">Reference proteome</keyword>
<evidence type="ECO:0000256" key="6">
    <source>
        <dbReference type="ARBA" id="ARBA00022692"/>
    </source>
</evidence>
<gene>
    <name evidence="13" type="ORF">E8M01_06910</name>
</gene>
<dbReference type="Pfam" id="PF25994">
    <property type="entry name" value="HH_AprE"/>
    <property type="match status" value="1"/>
</dbReference>
<sequence>MADPGKKQNATDRSIRNHGALGMLVIFGLMGSLGVWSATASISGAVIASGQVAVESSAKKVQHPEGGIVAELKVREGDRVRAGDLLIRLDDTILRANLSILVKTLDELTAQEARLVAERSGTPSIVFPDALLKRAETNFDVRASIAGQTIIFESRRAVRASARTQLNEQVAQLESVIEGLTAQRAAREEELKLIAEELRGVRDLYAKNLVPLNRVNALDRDRTRIDGERGKLIADIAGSRGSIAEKRIQILRLDDDFRSGVVQELSEARNKMNEAIERKIAAEDRLSRVEIRAPASGMIHQLNVFTVGGVIATGEVAMLIVPDNDKLVVDAMIEPQEIEHLHLGQQAQVRFTGFPDRNLKDATGEVIVISPDLVEDPATRRRFYKIKLAVVPPIGASGQPLTLVPGMPAEAFIIKGERTVLEYLVKPIVDQIRRAFRE</sequence>
<accession>A0A4D7ASS3</accession>
<dbReference type="PRINTS" id="PR01490">
    <property type="entry name" value="RTXTOXIND"/>
</dbReference>
<feature type="domain" description="AprE-like beta-barrel" evidence="12">
    <location>
        <begin position="327"/>
        <end position="415"/>
    </location>
</feature>
<evidence type="ECO:0000256" key="10">
    <source>
        <dbReference type="SAM" id="Coils"/>
    </source>
</evidence>
<dbReference type="GO" id="GO:0005886">
    <property type="term" value="C:plasma membrane"/>
    <property type="evidence" value="ECO:0007669"/>
    <property type="project" value="UniProtKB-SubCell"/>
</dbReference>
<feature type="coiled-coil region" evidence="10">
    <location>
        <begin position="258"/>
        <end position="292"/>
    </location>
</feature>
<proteinExistence type="inferred from homology"/>
<keyword evidence="6 9" id="KW-0812">Transmembrane</keyword>
<keyword evidence="3 9" id="KW-0813">Transport</keyword>
<feature type="coiled-coil region" evidence="10">
    <location>
        <begin position="163"/>
        <end position="197"/>
    </location>
</feature>
<dbReference type="OrthoDB" id="9810980at2"/>
<dbReference type="RefSeq" id="WP_136959455.1">
    <property type="nucleotide sequence ID" value="NZ_CP039690.1"/>
</dbReference>
<evidence type="ECO:0000256" key="7">
    <source>
        <dbReference type="ARBA" id="ARBA00022989"/>
    </source>
</evidence>
<dbReference type="AlphaFoldDB" id="A0A4D7ASS3"/>
<comment type="subcellular location">
    <subcellularLocation>
        <location evidence="1 9">Cell inner membrane</location>
        <topology evidence="1 9">Single-pass membrane protein</topology>
    </subcellularLocation>
</comment>
<evidence type="ECO:0000259" key="11">
    <source>
        <dbReference type="Pfam" id="PF25994"/>
    </source>
</evidence>
<dbReference type="NCBIfam" id="TIGR01843">
    <property type="entry name" value="type_I_hlyD"/>
    <property type="match status" value="1"/>
</dbReference>
<evidence type="ECO:0000256" key="8">
    <source>
        <dbReference type="ARBA" id="ARBA00023136"/>
    </source>
</evidence>
<keyword evidence="7 9" id="KW-1133">Transmembrane helix</keyword>
<dbReference type="Gene3D" id="2.40.50.100">
    <property type="match status" value="1"/>
</dbReference>
<dbReference type="PANTHER" id="PTHR30386">
    <property type="entry name" value="MEMBRANE FUSION SUBUNIT OF EMRAB-TOLC MULTIDRUG EFFLUX PUMP"/>
    <property type="match status" value="1"/>
</dbReference>
<keyword evidence="8 9" id="KW-0472">Membrane</keyword>
<dbReference type="PANTHER" id="PTHR30386:SF17">
    <property type="entry name" value="ALKALINE PROTEASE SECRETION PROTEIN APRE"/>
    <property type="match status" value="1"/>
</dbReference>
<comment type="similarity">
    <text evidence="2 9">Belongs to the membrane fusion protein (MFP) (TC 8.A.1) family.</text>
</comment>
<dbReference type="GO" id="GO:0015031">
    <property type="term" value="P:protein transport"/>
    <property type="evidence" value="ECO:0007669"/>
    <property type="project" value="InterPro"/>
</dbReference>
<dbReference type="InterPro" id="IPR050739">
    <property type="entry name" value="MFP"/>
</dbReference>
<dbReference type="Gene3D" id="2.40.30.170">
    <property type="match status" value="1"/>
</dbReference>
<name>A0A4D7ASS3_9HYPH</name>
<evidence type="ECO:0000313" key="13">
    <source>
        <dbReference type="EMBL" id="QCI63999.1"/>
    </source>
</evidence>
<keyword evidence="4 9" id="KW-1003">Cell membrane</keyword>
<evidence type="ECO:0000256" key="2">
    <source>
        <dbReference type="ARBA" id="ARBA00009477"/>
    </source>
</evidence>
<dbReference type="InterPro" id="IPR058982">
    <property type="entry name" value="Beta-barrel_AprE"/>
</dbReference>
<evidence type="ECO:0000256" key="1">
    <source>
        <dbReference type="ARBA" id="ARBA00004377"/>
    </source>
</evidence>
<protein>
    <recommendedName>
        <fullName evidence="9">Membrane fusion protein (MFP) family protein</fullName>
    </recommendedName>
</protein>
<dbReference type="Proteomes" id="UP000298781">
    <property type="component" value="Chromosome"/>
</dbReference>
<evidence type="ECO:0000256" key="3">
    <source>
        <dbReference type="ARBA" id="ARBA00022448"/>
    </source>
</evidence>
<keyword evidence="5 9" id="KW-0997">Cell inner membrane</keyword>
<evidence type="ECO:0000256" key="9">
    <source>
        <dbReference type="RuleBase" id="RU365093"/>
    </source>
</evidence>
<dbReference type="KEGG" id="pstg:E8M01_06910"/>
<evidence type="ECO:0000259" key="12">
    <source>
        <dbReference type="Pfam" id="PF26002"/>
    </source>
</evidence>
<feature type="transmembrane region" description="Helical" evidence="9">
    <location>
        <begin position="20"/>
        <end position="39"/>
    </location>
</feature>